<comment type="caution">
    <text evidence="2">The sequence shown here is derived from an EMBL/GenBank/DDBJ whole genome shotgun (WGS) entry which is preliminary data.</text>
</comment>
<evidence type="ECO:0000313" key="2">
    <source>
        <dbReference type="EMBL" id="GFR83346.1"/>
    </source>
</evidence>
<organism evidence="2 3">
    <name type="scientific">Elysia marginata</name>
    <dbReference type="NCBI Taxonomy" id="1093978"/>
    <lineage>
        <taxon>Eukaryota</taxon>
        <taxon>Metazoa</taxon>
        <taxon>Spiralia</taxon>
        <taxon>Lophotrochozoa</taxon>
        <taxon>Mollusca</taxon>
        <taxon>Gastropoda</taxon>
        <taxon>Heterobranchia</taxon>
        <taxon>Euthyneura</taxon>
        <taxon>Panpulmonata</taxon>
        <taxon>Sacoglossa</taxon>
        <taxon>Placobranchoidea</taxon>
        <taxon>Plakobranchidae</taxon>
        <taxon>Elysia</taxon>
    </lineage>
</organism>
<reference evidence="2 3" key="1">
    <citation type="journal article" date="2021" name="Elife">
        <title>Chloroplast acquisition without the gene transfer in kleptoplastic sea slugs, Plakobranchus ocellatus.</title>
        <authorList>
            <person name="Maeda T."/>
            <person name="Takahashi S."/>
            <person name="Yoshida T."/>
            <person name="Shimamura S."/>
            <person name="Takaki Y."/>
            <person name="Nagai Y."/>
            <person name="Toyoda A."/>
            <person name="Suzuki Y."/>
            <person name="Arimoto A."/>
            <person name="Ishii H."/>
            <person name="Satoh N."/>
            <person name="Nishiyama T."/>
            <person name="Hasebe M."/>
            <person name="Maruyama T."/>
            <person name="Minagawa J."/>
            <person name="Obokata J."/>
            <person name="Shigenobu S."/>
        </authorList>
    </citation>
    <scope>NUCLEOTIDE SEQUENCE [LARGE SCALE GENOMIC DNA]</scope>
</reference>
<gene>
    <name evidence="2" type="ORF">ElyMa_000647900</name>
</gene>
<evidence type="ECO:0000313" key="3">
    <source>
        <dbReference type="Proteomes" id="UP000762676"/>
    </source>
</evidence>
<dbReference type="EMBL" id="BMAT01001326">
    <property type="protein sequence ID" value="GFR83346.1"/>
    <property type="molecule type" value="Genomic_DNA"/>
</dbReference>
<protein>
    <submittedName>
        <fullName evidence="2">Uncharacterized protein</fullName>
    </submittedName>
</protein>
<dbReference type="AlphaFoldDB" id="A0AAV4GFC4"/>
<name>A0AAV4GFC4_9GAST</name>
<accession>A0AAV4GFC4</accession>
<keyword evidence="1" id="KW-0472">Membrane</keyword>
<feature type="transmembrane region" description="Helical" evidence="1">
    <location>
        <begin position="17"/>
        <end position="36"/>
    </location>
</feature>
<dbReference type="Proteomes" id="UP000762676">
    <property type="component" value="Unassembled WGS sequence"/>
</dbReference>
<sequence>MLSVPWLAEEGQYLDQIVWYMMGLLVLAMVAVLFLTSSPMGENDDSALDDDNRWQVVPEVTKTEALDPSFKWHGIIKPQERKVEVSPSLYVGVPSSLTNTSYRDKPQASASLYVGVPSSLTNTSYRGKPQASASLYVGVPSSLTNNIDKDTPL</sequence>
<evidence type="ECO:0000256" key="1">
    <source>
        <dbReference type="SAM" id="Phobius"/>
    </source>
</evidence>
<keyword evidence="1" id="KW-1133">Transmembrane helix</keyword>
<keyword evidence="3" id="KW-1185">Reference proteome</keyword>
<keyword evidence="1" id="KW-0812">Transmembrane</keyword>
<proteinExistence type="predicted"/>